<feature type="binding site" description="via persulfide group" evidence="10">
    <location>
        <position position="325"/>
    </location>
    <ligand>
        <name>[2Fe-2S] cluster</name>
        <dbReference type="ChEBI" id="CHEBI:190135"/>
        <note>ligand shared with IscU</note>
    </ligand>
</feature>
<dbReference type="NCBIfam" id="NF002806">
    <property type="entry name" value="PRK02948.1"/>
    <property type="match status" value="1"/>
</dbReference>
<feature type="binding site" evidence="10">
    <location>
        <begin position="71"/>
        <end position="72"/>
    </location>
    <ligand>
        <name>pyridoxal 5'-phosphate</name>
        <dbReference type="ChEBI" id="CHEBI:597326"/>
    </ligand>
</feature>
<dbReference type="InterPro" id="IPR000192">
    <property type="entry name" value="Aminotrans_V_dom"/>
</dbReference>
<dbReference type="InterPro" id="IPR015424">
    <property type="entry name" value="PyrdxlP-dep_Trfase"/>
</dbReference>
<evidence type="ECO:0000313" key="13">
    <source>
        <dbReference type="EMBL" id="MCQ4635841.1"/>
    </source>
</evidence>
<dbReference type="InterPro" id="IPR016454">
    <property type="entry name" value="Cysteine_dSase"/>
</dbReference>
<keyword evidence="8 10" id="KW-0411">Iron-sulfur</keyword>
<evidence type="ECO:0000256" key="5">
    <source>
        <dbReference type="ARBA" id="ARBA00022723"/>
    </source>
</evidence>
<dbReference type="PROSITE" id="PS00018">
    <property type="entry name" value="EF_HAND_1"/>
    <property type="match status" value="1"/>
</dbReference>
<feature type="binding site" evidence="10">
    <location>
        <position position="179"/>
    </location>
    <ligand>
        <name>pyridoxal 5'-phosphate</name>
        <dbReference type="ChEBI" id="CHEBI:597326"/>
    </ligand>
</feature>
<dbReference type="EC" id="2.8.1.7" evidence="10"/>
<keyword evidence="6 10" id="KW-0663">Pyridoxal phosphate</keyword>
<feature type="active site" description="Cysteine persulfide intermediate" evidence="10">
    <location>
        <position position="325"/>
    </location>
</feature>
<comment type="function">
    <text evidence="10">Master enzyme that delivers sulfur to a number of partners involved in Fe-S cluster assembly, tRNA modification or cofactor biosynthesis. Catalyzes the removal of elemental sulfur atoms from cysteine to produce alanine. Functions as a sulfur delivery protein for Fe-S cluster synthesis onto IscU, an Fe-S scaffold assembly protein, as well as other S acceptor proteins.</text>
</comment>
<reference evidence="13 14" key="1">
    <citation type="submission" date="2022-06" db="EMBL/GenBank/DDBJ databases">
        <title>Isolation of gut microbiota from human fecal samples.</title>
        <authorList>
            <person name="Pamer E.G."/>
            <person name="Barat B."/>
            <person name="Waligurski E."/>
            <person name="Medina S."/>
            <person name="Paddock L."/>
            <person name="Mostad J."/>
        </authorList>
    </citation>
    <scope>NUCLEOTIDE SEQUENCE [LARGE SCALE GENOMIC DNA]</scope>
    <source>
        <strain evidence="13 14">SL.3.17</strain>
    </source>
</reference>
<evidence type="ECO:0000256" key="7">
    <source>
        <dbReference type="ARBA" id="ARBA00023004"/>
    </source>
</evidence>
<dbReference type="EMBL" id="JANFXK010000003">
    <property type="protein sequence ID" value="MCQ4635841.1"/>
    <property type="molecule type" value="Genomic_DNA"/>
</dbReference>
<dbReference type="HAMAP" id="MF_00331">
    <property type="entry name" value="Cys_desulf_IscS"/>
    <property type="match status" value="1"/>
</dbReference>
<comment type="cofactor">
    <cofactor evidence="1 10 11">
        <name>pyridoxal 5'-phosphate</name>
        <dbReference type="ChEBI" id="CHEBI:597326"/>
    </cofactor>
</comment>
<dbReference type="RefSeq" id="WP_256131031.1">
    <property type="nucleotide sequence ID" value="NZ_JANFXK010000003.1"/>
</dbReference>
<dbReference type="InterPro" id="IPR010240">
    <property type="entry name" value="Cys_deSase_IscS"/>
</dbReference>
<dbReference type="Gene3D" id="3.40.640.10">
    <property type="entry name" value="Type I PLP-dependent aspartate aminotransferase-like (Major domain)"/>
    <property type="match status" value="1"/>
</dbReference>
<dbReference type="Gene3D" id="1.10.260.50">
    <property type="match status" value="1"/>
</dbReference>
<dbReference type="InterPro" id="IPR018247">
    <property type="entry name" value="EF_Hand_1_Ca_BS"/>
</dbReference>
<feature type="binding site" evidence="10">
    <location>
        <position position="151"/>
    </location>
    <ligand>
        <name>pyridoxal 5'-phosphate</name>
        <dbReference type="ChEBI" id="CHEBI:597326"/>
    </ligand>
</feature>
<evidence type="ECO:0000256" key="8">
    <source>
        <dbReference type="ARBA" id="ARBA00023014"/>
    </source>
</evidence>
<feature type="domain" description="Aminotransferase class V" evidence="12">
    <location>
        <begin position="4"/>
        <end position="366"/>
    </location>
</feature>
<dbReference type="NCBIfam" id="TIGR03402">
    <property type="entry name" value="FeS_nifS"/>
    <property type="match status" value="1"/>
</dbReference>
<dbReference type="InterPro" id="IPR020578">
    <property type="entry name" value="Aminotrans_V_PyrdxlP_BS"/>
</dbReference>
<dbReference type="InterPro" id="IPR015422">
    <property type="entry name" value="PyrdxlP-dep_Trfase_small"/>
</dbReference>
<keyword evidence="3 10" id="KW-0963">Cytoplasm</keyword>
<keyword evidence="4 10" id="KW-0808">Transferase</keyword>
<dbReference type="SUPFAM" id="SSF53383">
    <property type="entry name" value="PLP-dependent transferases"/>
    <property type="match status" value="1"/>
</dbReference>
<dbReference type="Gene3D" id="3.90.1150.10">
    <property type="entry name" value="Aspartate Aminotransferase, domain 1"/>
    <property type="match status" value="1"/>
</dbReference>
<keyword evidence="14" id="KW-1185">Reference proteome</keyword>
<organism evidence="13 14">
    <name type="scientific">Anaerovorax odorimutans</name>
    <dbReference type="NCBI Taxonomy" id="109327"/>
    <lineage>
        <taxon>Bacteria</taxon>
        <taxon>Bacillati</taxon>
        <taxon>Bacillota</taxon>
        <taxon>Clostridia</taxon>
        <taxon>Peptostreptococcales</taxon>
        <taxon>Anaerovoracaceae</taxon>
        <taxon>Anaerovorax</taxon>
    </lineage>
</organism>
<dbReference type="Proteomes" id="UP001524502">
    <property type="component" value="Unassembled WGS sequence"/>
</dbReference>
<gene>
    <name evidence="13" type="primary">nifS</name>
    <name evidence="10" type="synonym">iscS</name>
    <name evidence="13" type="ORF">NE619_03800</name>
</gene>
<comment type="pathway">
    <text evidence="10">Cofactor biosynthesis; iron-sulfur cluster biosynthesis.</text>
</comment>
<comment type="subunit">
    <text evidence="10">Homodimer. Forms a heterotetramer with IscU, interacts with other sulfur acceptors.</text>
</comment>
<evidence type="ECO:0000256" key="9">
    <source>
        <dbReference type="ARBA" id="ARBA00050776"/>
    </source>
</evidence>
<keyword evidence="5 10" id="KW-0479">Metal-binding</keyword>
<proteinExistence type="inferred from homology"/>
<comment type="subcellular location">
    <subcellularLocation>
        <location evidence="10">Cytoplasm</location>
    </subcellularLocation>
</comment>
<feature type="modified residue" description="N6-(pyridoxal phosphate)lysine" evidence="10">
    <location>
        <position position="202"/>
    </location>
</feature>
<accession>A0ABT1RKY1</accession>
<comment type="similarity">
    <text evidence="2 10">Belongs to the class-V pyridoxal-phosphate-dependent aminotransferase family. NifS/IscS subfamily.</text>
</comment>
<evidence type="ECO:0000259" key="12">
    <source>
        <dbReference type="Pfam" id="PF00266"/>
    </source>
</evidence>
<dbReference type="Pfam" id="PF00266">
    <property type="entry name" value="Aminotran_5"/>
    <property type="match status" value="1"/>
</dbReference>
<feature type="binding site" evidence="10">
    <location>
        <position position="237"/>
    </location>
    <ligand>
        <name>pyridoxal 5'-phosphate</name>
        <dbReference type="ChEBI" id="CHEBI:597326"/>
    </ligand>
</feature>
<evidence type="ECO:0000256" key="6">
    <source>
        <dbReference type="ARBA" id="ARBA00022898"/>
    </source>
</evidence>
<dbReference type="PANTHER" id="PTHR11601">
    <property type="entry name" value="CYSTEINE DESULFURYLASE FAMILY MEMBER"/>
    <property type="match status" value="1"/>
</dbReference>
<feature type="binding site" evidence="10">
    <location>
        <begin position="199"/>
        <end position="201"/>
    </location>
    <ligand>
        <name>pyridoxal 5'-phosphate</name>
        <dbReference type="ChEBI" id="CHEBI:597326"/>
    </ligand>
</feature>
<dbReference type="PROSITE" id="PS00595">
    <property type="entry name" value="AA_TRANSFER_CLASS_5"/>
    <property type="match status" value="1"/>
</dbReference>
<dbReference type="PIRSF" id="PIRSF005572">
    <property type="entry name" value="NifS"/>
    <property type="match status" value="1"/>
</dbReference>
<sequence length="389" mass="42486">MRQVYLDYSATTPVKQEVVDAMLPYFTELYGNPSSLYSIAAESKEALAGARKQVAELIGAEEKEIFFTSCGTEADNWAVMGAADALRKKGNHIITTKIEHHAMLHSCEFLEKRGYDVTYLDVDSEGRVNPADLEAAITDKTILISIMFVNNEVGTVEPIKELAAIAKAHKILFHTDAVQALGNVPIDVKELGIDLMSMSAHKIYGPKGIGALYIRKGVKISNYLHGGAQENKKRAGTENLAGIVGFGKAAELARTNLTEHIKHTSSLRDYLIQQVQENIDNVYVNGSMEHRHPGNANLTFEFIEGEAMLLYLDMNGIAVSTGSACSSASLTPSHVLSALGIPVERIHGTLRFTVGDMTTKEDIDYVVSTLKNVVNKLREISSVSSEKGW</sequence>
<evidence type="ECO:0000256" key="11">
    <source>
        <dbReference type="RuleBase" id="RU004504"/>
    </source>
</evidence>
<evidence type="ECO:0000256" key="1">
    <source>
        <dbReference type="ARBA" id="ARBA00001933"/>
    </source>
</evidence>
<dbReference type="GO" id="GO:0031071">
    <property type="term" value="F:cysteine desulfurase activity"/>
    <property type="evidence" value="ECO:0007669"/>
    <property type="project" value="UniProtKB-EC"/>
</dbReference>
<dbReference type="PANTHER" id="PTHR11601:SF34">
    <property type="entry name" value="CYSTEINE DESULFURASE"/>
    <property type="match status" value="1"/>
</dbReference>
<dbReference type="InterPro" id="IPR015421">
    <property type="entry name" value="PyrdxlP-dep_Trfase_major"/>
</dbReference>
<evidence type="ECO:0000256" key="4">
    <source>
        <dbReference type="ARBA" id="ARBA00022679"/>
    </source>
</evidence>
<comment type="caution">
    <text evidence="13">The sequence shown here is derived from an EMBL/GenBank/DDBJ whole genome shotgun (WGS) entry which is preliminary data.</text>
</comment>
<evidence type="ECO:0000256" key="2">
    <source>
        <dbReference type="ARBA" id="ARBA00006490"/>
    </source>
</evidence>
<name>A0ABT1RKY1_9FIRM</name>
<evidence type="ECO:0000313" key="14">
    <source>
        <dbReference type="Proteomes" id="UP001524502"/>
    </source>
</evidence>
<evidence type="ECO:0000256" key="3">
    <source>
        <dbReference type="ARBA" id="ARBA00022490"/>
    </source>
</evidence>
<protein>
    <recommendedName>
        <fullName evidence="10">Cysteine desulfurase IscS</fullName>
        <ecNumber evidence="10">2.8.1.7</ecNumber>
    </recommendedName>
</protein>
<keyword evidence="10" id="KW-0001">2Fe-2S</keyword>
<keyword evidence="7 10" id="KW-0408">Iron</keyword>
<evidence type="ECO:0000256" key="10">
    <source>
        <dbReference type="HAMAP-Rule" id="MF_00331"/>
    </source>
</evidence>
<dbReference type="InterPro" id="IPR017772">
    <property type="entry name" value="Cys_deSase_NifS_bac/arc"/>
</dbReference>
<comment type="catalytic activity">
    <reaction evidence="9 10">
        <text>(sulfur carrier)-H + L-cysteine = (sulfur carrier)-SH + L-alanine</text>
        <dbReference type="Rhea" id="RHEA:43892"/>
        <dbReference type="Rhea" id="RHEA-COMP:14737"/>
        <dbReference type="Rhea" id="RHEA-COMP:14739"/>
        <dbReference type="ChEBI" id="CHEBI:29917"/>
        <dbReference type="ChEBI" id="CHEBI:35235"/>
        <dbReference type="ChEBI" id="CHEBI:57972"/>
        <dbReference type="ChEBI" id="CHEBI:64428"/>
        <dbReference type="EC" id="2.8.1.7"/>
    </reaction>
</comment>